<reference evidence="1" key="2">
    <citation type="submission" date="2020-07" db="EMBL/GenBank/DDBJ databases">
        <authorList>
            <person name="Lood C."/>
            <person name="Girard L."/>
        </authorList>
    </citation>
    <scope>NUCLEOTIDE SEQUENCE</scope>
    <source>
        <strain evidence="1">BW13M1</strain>
    </source>
</reference>
<comment type="caution">
    <text evidence="1">The sequence shown here is derived from an EMBL/GenBank/DDBJ whole genome shotgun (WGS) entry which is preliminary data.</text>
</comment>
<proteinExistence type="predicted"/>
<dbReference type="RefSeq" id="WP_186734279.1">
    <property type="nucleotide sequence ID" value="NZ_JABWRJ020000004.1"/>
</dbReference>
<dbReference type="EMBL" id="JABWRJ010000027">
    <property type="protein sequence ID" value="MBC3447816.1"/>
    <property type="molecule type" value="Genomic_DNA"/>
</dbReference>
<organism evidence="1">
    <name type="scientific">Pseudomonas peradeniyensis</name>
    <dbReference type="NCBI Taxonomy" id="2745488"/>
    <lineage>
        <taxon>Bacteria</taxon>
        <taxon>Pseudomonadati</taxon>
        <taxon>Pseudomonadota</taxon>
        <taxon>Gammaproteobacteria</taxon>
        <taxon>Pseudomonadales</taxon>
        <taxon>Pseudomonadaceae</taxon>
        <taxon>Pseudomonas</taxon>
    </lineage>
</organism>
<name>A0A923K2N6_9PSED</name>
<gene>
    <name evidence="1" type="ORF">HU751_18720</name>
</gene>
<sequence>MAPASPVIAGLARSHAGDAYYCAPAHARKGLEIEEVSLLRFLQALQRQNDH</sequence>
<reference evidence="1" key="1">
    <citation type="journal article" date="2020" name="Microorganisms">
        <title>Reliable Identification of Environmental Pseudomonas Isolates Using the rpoD Gene.</title>
        <authorList>
            <consortium name="The Broad Institute Genome Sequencing Platform"/>
            <person name="Girard L."/>
            <person name="Lood C."/>
            <person name="Rokni-Zadeh H."/>
            <person name="van Noort V."/>
            <person name="Lavigne R."/>
            <person name="De Mot R."/>
        </authorList>
    </citation>
    <scope>NUCLEOTIDE SEQUENCE</scope>
    <source>
        <strain evidence="1">BW13M1</strain>
    </source>
</reference>
<evidence type="ECO:0000313" key="1">
    <source>
        <dbReference type="EMBL" id="MBC3447816.1"/>
    </source>
</evidence>
<protein>
    <submittedName>
        <fullName evidence="1">Uncharacterized protein</fullName>
    </submittedName>
</protein>
<dbReference type="AlphaFoldDB" id="A0A923K2N6"/>
<accession>A0A923K2N6</accession>